<dbReference type="eggNOG" id="COG3666">
    <property type="taxonomic scope" value="Bacteria"/>
</dbReference>
<dbReference type="InterPro" id="IPR008490">
    <property type="entry name" value="Transposase_InsH_N"/>
</dbReference>
<reference evidence="4" key="1">
    <citation type="submission" date="2006-03" db="EMBL/GenBank/DDBJ databases">
        <title>Complete genome sequence of Gemmatimonas aurantiaca T-27 that represents a novel phylum Gemmatimonadetes.</title>
        <authorList>
            <person name="Takasaki K."/>
            <person name="Ichikawa N."/>
            <person name="Miura H."/>
            <person name="Matsushita S."/>
            <person name="Watanabe Y."/>
            <person name="Oguchi A."/>
            <person name="Ankai A."/>
            <person name="Yashiro I."/>
            <person name="Takahashi M."/>
            <person name="Terui Y."/>
            <person name="Fukui S."/>
            <person name="Yokoyama H."/>
            <person name="Tanikawa S."/>
            <person name="Hanada S."/>
            <person name="Kamagata Y."/>
            <person name="Fujita N."/>
        </authorList>
    </citation>
    <scope>NUCLEOTIDE SEQUENCE [LARGE SCALE GENOMIC DNA]</scope>
    <source>
        <strain evidence="4">T-27 / DSM 14586 / JCM 11422 / NBRC 100505</strain>
    </source>
</reference>
<dbReference type="STRING" id="379066.GAU_3725"/>
<feature type="region of interest" description="Disordered" evidence="1">
    <location>
        <begin position="173"/>
        <end position="199"/>
    </location>
</feature>
<feature type="region of interest" description="Disordered" evidence="1">
    <location>
        <begin position="214"/>
        <end position="249"/>
    </location>
</feature>
<name>C1AE40_GEMAT</name>
<dbReference type="AlphaFoldDB" id="C1AE40"/>
<evidence type="ECO:0000256" key="1">
    <source>
        <dbReference type="SAM" id="MobiDB-lite"/>
    </source>
</evidence>
<organism evidence="3 4">
    <name type="scientific">Gemmatimonas aurantiaca (strain DSM 14586 / JCM 11422 / NBRC 100505 / T-27)</name>
    <dbReference type="NCBI Taxonomy" id="379066"/>
    <lineage>
        <taxon>Bacteria</taxon>
        <taxon>Pseudomonadati</taxon>
        <taxon>Gemmatimonadota</taxon>
        <taxon>Gemmatimonadia</taxon>
        <taxon>Gemmatimonadales</taxon>
        <taxon>Gemmatimonadaceae</taxon>
        <taxon>Gemmatimonas</taxon>
    </lineage>
</organism>
<dbReference type="PANTHER" id="PTHR33408">
    <property type="entry name" value="TRANSPOSASE"/>
    <property type="match status" value="1"/>
</dbReference>
<dbReference type="KEGG" id="gau:GAU_3725"/>
<feature type="domain" description="Transposase InsH N-terminal" evidence="2">
    <location>
        <begin position="24"/>
        <end position="110"/>
    </location>
</feature>
<sequence length="277" mass="31079">MARYKYIDTQPKLIPVDLTAQLLPGTFEHALHHLLDHAIDLTPFDARYRNDLTGAPAYPPAMLLRVVLFAYARGIVSSRAIAQACQDHVTFIALSGDSRPHFTTIAHFISTLGDQIAPIFAAVLAVCDRQGLIGREMFAIDGVKLPSNASKQRSGSRADFERQATKMERAAEQMLARHRAEDARDGEPSLSTKDQARQGRLVRDAAELRTWLAQHPHDRRGAKGAVRKSNRTDNESRRWRPARVSSKGIPAWPRSMRRTRSSWTHRPMAWAPSKNCC</sequence>
<evidence type="ECO:0000313" key="3">
    <source>
        <dbReference type="EMBL" id="BAH40767.1"/>
    </source>
</evidence>
<evidence type="ECO:0000313" key="4">
    <source>
        <dbReference type="Proteomes" id="UP000002209"/>
    </source>
</evidence>
<gene>
    <name evidence="3" type="ordered locus">GAU_3725</name>
</gene>
<keyword evidence="4" id="KW-1185">Reference proteome</keyword>
<protein>
    <recommendedName>
        <fullName evidence="2">Transposase InsH N-terminal domain-containing protein</fullName>
    </recommendedName>
</protein>
<dbReference type="Pfam" id="PF05598">
    <property type="entry name" value="DUF772"/>
    <property type="match status" value="1"/>
</dbReference>
<dbReference type="PANTHER" id="PTHR33408:SF4">
    <property type="entry name" value="TRANSPOSASE DDE DOMAIN-CONTAINING PROTEIN"/>
    <property type="match status" value="1"/>
</dbReference>
<accession>C1AE40</accession>
<proteinExistence type="predicted"/>
<evidence type="ECO:0000259" key="2">
    <source>
        <dbReference type="Pfam" id="PF05598"/>
    </source>
</evidence>
<dbReference type="Proteomes" id="UP000002209">
    <property type="component" value="Chromosome"/>
</dbReference>
<dbReference type="HOGENOM" id="CLU_080387_0_0_0"/>
<feature type="compositionally biased region" description="Basic and acidic residues" evidence="1">
    <location>
        <begin position="178"/>
        <end position="187"/>
    </location>
</feature>
<dbReference type="EMBL" id="AP009153">
    <property type="protein sequence ID" value="BAH40767.1"/>
    <property type="molecule type" value="Genomic_DNA"/>
</dbReference>